<keyword evidence="2" id="KW-1185">Reference proteome</keyword>
<name>A0AAV4DJ24_9GAST</name>
<dbReference type="EMBL" id="BLXT01007928">
    <property type="protein sequence ID" value="GFO44140.1"/>
    <property type="molecule type" value="Genomic_DNA"/>
</dbReference>
<gene>
    <name evidence="1" type="ORF">PoB_007064500</name>
</gene>
<evidence type="ECO:0000313" key="2">
    <source>
        <dbReference type="Proteomes" id="UP000735302"/>
    </source>
</evidence>
<organism evidence="1 2">
    <name type="scientific">Plakobranchus ocellatus</name>
    <dbReference type="NCBI Taxonomy" id="259542"/>
    <lineage>
        <taxon>Eukaryota</taxon>
        <taxon>Metazoa</taxon>
        <taxon>Spiralia</taxon>
        <taxon>Lophotrochozoa</taxon>
        <taxon>Mollusca</taxon>
        <taxon>Gastropoda</taxon>
        <taxon>Heterobranchia</taxon>
        <taxon>Euthyneura</taxon>
        <taxon>Panpulmonata</taxon>
        <taxon>Sacoglossa</taxon>
        <taxon>Placobranchoidea</taxon>
        <taxon>Plakobranchidae</taxon>
        <taxon>Plakobranchus</taxon>
    </lineage>
</organism>
<proteinExistence type="predicted"/>
<evidence type="ECO:0000313" key="1">
    <source>
        <dbReference type="EMBL" id="GFO44140.1"/>
    </source>
</evidence>
<accession>A0AAV4DJ24</accession>
<sequence>MQEGCLLGLLFMHPARLRQNDFRLSDPCETLVRSTPSEVDSSSNPCLTGPCESRVGTLANVLPLRRAEWLKIGFPIQAVGDATSCDGQTFDDDNMQVH</sequence>
<dbReference type="Proteomes" id="UP000735302">
    <property type="component" value="Unassembled WGS sequence"/>
</dbReference>
<dbReference type="AlphaFoldDB" id="A0AAV4DJ24"/>
<reference evidence="1 2" key="1">
    <citation type="journal article" date="2021" name="Elife">
        <title>Chloroplast acquisition without the gene transfer in kleptoplastic sea slugs, Plakobranchus ocellatus.</title>
        <authorList>
            <person name="Maeda T."/>
            <person name="Takahashi S."/>
            <person name="Yoshida T."/>
            <person name="Shimamura S."/>
            <person name="Takaki Y."/>
            <person name="Nagai Y."/>
            <person name="Toyoda A."/>
            <person name="Suzuki Y."/>
            <person name="Arimoto A."/>
            <person name="Ishii H."/>
            <person name="Satoh N."/>
            <person name="Nishiyama T."/>
            <person name="Hasebe M."/>
            <person name="Maruyama T."/>
            <person name="Minagawa J."/>
            <person name="Obokata J."/>
            <person name="Shigenobu S."/>
        </authorList>
    </citation>
    <scope>NUCLEOTIDE SEQUENCE [LARGE SCALE GENOMIC DNA]</scope>
</reference>
<protein>
    <submittedName>
        <fullName evidence="1">Uncharacterized protein</fullName>
    </submittedName>
</protein>
<comment type="caution">
    <text evidence="1">The sequence shown here is derived from an EMBL/GenBank/DDBJ whole genome shotgun (WGS) entry which is preliminary data.</text>
</comment>